<reference evidence="4 5" key="1">
    <citation type="journal article" date="2017" name="Nat. Ecol. Evol.">
        <title>Scallop genome provides insights into evolution of bilaterian karyotype and development.</title>
        <authorList>
            <person name="Wang S."/>
            <person name="Zhang J."/>
            <person name="Jiao W."/>
            <person name="Li J."/>
            <person name="Xun X."/>
            <person name="Sun Y."/>
            <person name="Guo X."/>
            <person name="Huan P."/>
            <person name="Dong B."/>
            <person name="Zhang L."/>
            <person name="Hu X."/>
            <person name="Sun X."/>
            <person name="Wang J."/>
            <person name="Zhao C."/>
            <person name="Wang Y."/>
            <person name="Wang D."/>
            <person name="Huang X."/>
            <person name="Wang R."/>
            <person name="Lv J."/>
            <person name="Li Y."/>
            <person name="Zhang Z."/>
            <person name="Liu B."/>
            <person name="Lu W."/>
            <person name="Hui Y."/>
            <person name="Liang J."/>
            <person name="Zhou Z."/>
            <person name="Hou R."/>
            <person name="Li X."/>
            <person name="Liu Y."/>
            <person name="Li H."/>
            <person name="Ning X."/>
            <person name="Lin Y."/>
            <person name="Zhao L."/>
            <person name="Xing Q."/>
            <person name="Dou J."/>
            <person name="Li Y."/>
            <person name="Mao J."/>
            <person name="Guo H."/>
            <person name="Dou H."/>
            <person name="Li T."/>
            <person name="Mu C."/>
            <person name="Jiang W."/>
            <person name="Fu Q."/>
            <person name="Fu X."/>
            <person name="Miao Y."/>
            <person name="Liu J."/>
            <person name="Yu Q."/>
            <person name="Li R."/>
            <person name="Liao H."/>
            <person name="Li X."/>
            <person name="Kong Y."/>
            <person name="Jiang Z."/>
            <person name="Chourrout D."/>
            <person name="Li R."/>
            <person name="Bao Z."/>
        </authorList>
    </citation>
    <scope>NUCLEOTIDE SEQUENCE [LARGE SCALE GENOMIC DNA]</scope>
    <source>
        <strain evidence="4 5">PY_sf001</strain>
    </source>
</reference>
<dbReference type="PANTHER" id="PTHR45901">
    <property type="entry name" value="PROTEIN CBG12474"/>
    <property type="match status" value="1"/>
</dbReference>
<dbReference type="OrthoDB" id="5322100at2759"/>
<dbReference type="InterPro" id="IPR036392">
    <property type="entry name" value="PLAT/LH2_dom_sf"/>
</dbReference>
<feature type="compositionally biased region" description="Basic residues" evidence="2">
    <location>
        <begin position="679"/>
        <end position="692"/>
    </location>
</feature>
<organism evidence="4 5">
    <name type="scientific">Mizuhopecten yessoensis</name>
    <name type="common">Japanese scallop</name>
    <name type="synonym">Patinopecten yessoensis</name>
    <dbReference type="NCBI Taxonomy" id="6573"/>
    <lineage>
        <taxon>Eukaryota</taxon>
        <taxon>Metazoa</taxon>
        <taxon>Spiralia</taxon>
        <taxon>Lophotrochozoa</taxon>
        <taxon>Mollusca</taxon>
        <taxon>Bivalvia</taxon>
        <taxon>Autobranchia</taxon>
        <taxon>Pteriomorphia</taxon>
        <taxon>Pectinida</taxon>
        <taxon>Pectinoidea</taxon>
        <taxon>Pectinidae</taxon>
        <taxon>Mizuhopecten</taxon>
    </lineage>
</organism>
<dbReference type="CDD" id="cd01756">
    <property type="entry name" value="PLAT_repeat"/>
    <property type="match status" value="2"/>
</dbReference>
<keyword evidence="5" id="KW-1185">Reference proteome</keyword>
<dbReference type="SMART" id="SM00308">
    <property type="entry name" value="LH2"/>
    <property type="match status" value="2"/>
</dbReference>
<feature type="domain" description="PLAT" evidence="3">
    <location>
        <begin position="189"/>
        <end position="308"/>
    </location>
</feature>
<accession>A0A210PGM8</accession>
<feature type="region of interest" description="Disordered" evidence="2">
    <location>
        <begin position="1"/>
        <end position="20"/>
    </location>
</feature>
<proteinExistence type="predicted"/>
<dbReference type="InterPro" id="IPR052970">
    <property type="entry name" value="Inner_ear_hair_cell_LOXHD"/>
</dbReference>
<comment type="caution">
    <text evidence="4">The sequence shown here is derived from an EMBL/GenBank/DDBJ whole genome shotgun (WGS) entry which is preliminary data.</text>
</comment>
<protein>
    <submittedName>
        <fullName evidence="4">Lipoxygenase homology domain-containing protein 1</fullName>
    </submittedName>
</protein>
<dbReference type="AlphaFoldDB" id="A0A210PGM8"/>
<dbReference type="Gene3D" id="2.60.60.20">
    <property type="entry name" value="PLAT/LH2 domain"/>
    <property type="match status" value="1"/>
</dbReference>
<evidence type="ECO:0000313" key="4">
    <source>
        <dbReference type="EMBL" id="OWF35652.1"/>
    </source>
</evidence>
<feature type="region of interest" description="Disordered" evidence="2">
    <location>
        <begin position="554"/>
        <end position="698"/>
    </location>
</feature>
<feature type="compositionally biased region" description="Acidic residues" evidence="2">
    <location>
        <begin position="665"/>
        <end position="674"/>
    </location>
</feature>
<feature type="domain" description="PLAT" evidence="3">
    <location>
        <begin position="317"/>
        <end position="436"/>
    </location>
</feature>
<evidence type="ECO:0000256" key="2">
    <source>
        <dbReference type="SAM" id="MobiDB-lite"/>
    </source>
</evidence>
<sequence length="742" mass="85316">MDRHEAVHRRRHRPTSVDFDQPNQRYVDTWAGTFDTKMFGDDLQALCHNTNINKEILKESMNTKGPRMKFVMQTDEAIPMKKAAKEPVRSSWHDTNVMFTSSAVLDNLRKPGLINSDDMETESVVSHNEGKYVNKFCYFCSTMEEHERHMLLQRKKRPVTALPKIEYIAPRPRVKKKYEEEERIPIHENLYKVDVYTGDVDLAGTTANVFITIVGDKEVLDKTKLTKVRGSSSFCFMRNTKETFFLKGPRLGVLRMLTIEHDGLAKNHSWYLEKINVTDMKTRHEWTFYCKNWLSLHIPDYCTKRDLMAKEKQIAQEEYVITVSTGKKMMAGTDANIFVTLYGTEGESKKILLVDKSSGKKAFEKGKTDTFVVAMPSLGDLKRLRIEHDDKGFASSWHLSNIEIFSNINRTQKYYFIYNGWIGKDVGDGKLYRDIKAQKFLPKELSSGACTTYQITVKTGNVRYAGTDANVFVKIHGEKGVTKKLMLDDSKNNFEKNMTDDFTVEAVDVGSMTKILVGHDNTGVGAGWFLDFIKITRQIHRAEQQKYLKKVKLEMKKRQSKKKQNEMDSLEDGMKSMGNRPSSALRRDSVEEDLVTQGGGSKRKSSSSNRPGSALRRGSEEEDQLPENRRSLRRGSTQSKSSSRDTQRKNKKRSDSSSSDSSESSSEEESSDDDTDHRRKDRKGKKSKKGRGKPKEKELVFKVPLYETCQFVCKKWLAKDEDDGLYERELEAKNKELFYKEE</sequence>
<dbReference type="EMBL" id="NEDP02076715">
    <property type="protein sequence ID" value="OWF35652.1"/>
    <property type="molecule type" value="Genomic_DNA"/>
</dbReference>
<dbReference type="SUPFAM" id="SSF49723">
    <property type="entry name" value="Lipase/lipooxygenase domain (PLAT/LH2 domain)"/>
    <property type="match status" value="3"/>
</dbReference>
<name>A0A210PGM8_MIZYE</name>
<evidence type="ECO:0000259" key="3">
    <source>
        <dbReference type="PROSITE" id="PS50095"/>
    </source>
</evidence>
<gene>
    <name evidence="4" type="ORF">KP79_PYT09744</name>
</gene>
<evidence type="ECO:0000256" key="1">
    <source>
        <dbReference type="PROSITE-ProRule" id="PRU00152"/>
    </source>
</evidence>
<dbReference type="PROSITE" id="PS50095">
    <property type="entry name" value="PLAT"/>
    <property type="match status" value="3"/>
</dbReference>
<dbReference type="InterPro" id="IPR001024">
    <property type="entry name" value="PLAT/LH2_dom"/>
</dbReference>
<dbReference type="Proteomes" id="UP000242188">
    <property type="component" value="Unassembled WGS sequence"/>
</dbReference>
<feature type="domain" description="PLAT" evidence="3">
    <location>
        <begin position="451"/>
        <end position="567"/>
    </location>
</feature>
<dbReference type="Gene3D" id="2.40.180.10">
    <property type="entry name" value="Catalase core domain"/>
    <property type="match status" value="2"/>
</dbReference>
<dbReference type="PANTHER" id="PTHR45901:SF3">
    <property type="entry name" value="LIPOXYGENASE HOMOLOGY DOMAIN-CONTAINING PROTEIN 1"/>
    <property type="match status" value="1"/>
</dbReference>
<feature type="compositionally biased region" description="Basic residues" evidence="2">
    <location>
        <begin position="1"/>
        <end position="14"/>
    </location>
</feature>
<dbReference type="Pfam" id="PF01477">
    <property type="entry name" value="PLAT"/>
    <property type="match status" value="3"/>
</dbReference>
<evidence type="ECO:0000313" key="5">
    <source>
        <dbReference type="Proteomes" id="UP000242188"/>
    </source>
</evidence>
<comment type="caution">
    <text evidence="1">Lacks conserved residue(s) required for the propagation of feature annotation.</text>
</comment>